<evidence type="ECO:0008006" key="5">
    <source>
        <dbReference type="Google" id="ProtNLM"/>
    </source>
</evidence>
<feature type="transmembrane region" description="Helical" evidence="2">
    <location>
        <begin position="51"/>
        <end position="67"/>
    </location>
</feature>
<keyword evidence="2" id="KW-0812">Transmembrane</keyword>
<reference evidence="3" key="1">
    <citation type="submission" date="2021-08" db="EMBL/GenBank/DDBJ databases">
        <authorList>
            <person name="Misof B."/>
            <person name="Oliver O."/>
            <person name="Podsiadlowski L."/>
            <person name="Donath A."/>
            <person name="Peters R."/>
            <person name="Mayer C."/>
            <person name="Rust J."/>
            <person name="Gunkel S."/>
            <person name="Lesny P."/>
            <person name="Martin S."/>
            <person name="Oeyen J.P."/>
            <person name="Petersen M."/>
            <person name="Panagiotis P."/>
            <person name="Wilbrandt J."/>
            <person name="Tanja T."/>
        </authorList>
    </citation>
    <scope>NUCLEOTIDE SEQUENCE</scope>
    <source>
        <strain evidence="3">GBR_01_08_01A</strain>
        <tissue evidence="3">Thorax + abdomen</tissue>
    </source>
</reference>
<gene>
    <name evidence="3" type="ORF">KPH14_008540</name>
</gene>
<feature type="transmembrane region" description="Helical" evidence="2">
    <location>
        <begin position="142"/>
        <end position="164"/>
    </location>
</feature>
<protein>
    <recommendedName>
        <fullName evidence="5">TLC domain-containing protein</fullName>
    </recommendedName>
</protein>
<sequence length="362" mass="41795">MSQILTSSWAIKLHSLLDIANFLPFPLNTWDKQIMVDDFSKNNDKIKNTDILLGYFILLWASLYLGYEKCLNSLLRRMHVPLTQRNRIVEAAWNCGFCFGSICYIKSMNTKSLNFSSNGWEMSHQELAIVLHKSFFFHRAGVAIMCHSAWIRGLSNLLFASFILNMNQQKWCTIGSAFLFYKAIDIILIEICRILLCATQVIGKAGKVFAKILFSIHCLNWVYLYVFFVPELMLWPGKVNHPRADLALWLWFAAECLDSAWLRLRGHAKTSHWLESCLFPPPSQEAIELANIQRKHRNSLKKTTNTKSSKKKEFWKTLLCAMVIKKKINRIRSAKQNKSASSPDSPEARVSDTQENKNYKTE</sequence>
<feature type="transmembrane region" description="Helical" evidence="2">
    <location>
        <begin position="176"/>
        <end position="196"/>
    </location>
</feature>
<reference evidence="3" key="2">
    <citation type="journal article" date="2023" name="Commun. Biol.">
        <title>Intrasexual cuticular hydrocarbon dimorphism in a wasp sheds light on hydrocarbon biosynthesis genes in Hymenoptera.</title>
        <authorList>
            <person name="Moris V.C."/>
            <person name="Podsiadlowski L."/>
            <person name="Martin S."/>
            <person name="Oeyen J.P."/>
            <person name="Donath A."/>
            <person name="Petersen M."/>
            <person name="Wilbrandt J."/>
            <person name="Misof B."/>
            <person name="Liedtke D."/>
            <person name="Thamm M."/>
            <person name="Scheiner R."/>
            <person name="Schmitt T."/>
            <person name="Niehuis O."/>
        </authorList>
    </citation>
    <scope>NUCLEOTIDE SEQUENCE</scope>
    <source>
        <tissue evidence="3">Thorax + abdomen</tissue>
    </source>
</reference>
<feature type="region of interest" description="Disordered" evidence="1">
    <location>
        <begin position="332"/>
        <end position="362"/>
    </location>
</feature>
<name>A0AAD9RSG6_9HYME</name>
<evidence type="ECO:0000313" key="3">
    <source>
        <dbReference type="EMBL" id="KAK2585014.1"/>
    </source>
</evidence>
<keyword evidence="4" id="KW-1185">Reference proteome</keyword>
<dbReference type="EMBL" id="JAIFRP010000022">
    <property type="protein sequence ID" value="KAK2585014.1"/>
    <property type="molecule type" value="Genomic_DNA"/>
</dbReference>
<evidence type="ECO:0000256" key="1">
    <source>
        <dbReference type="SAM" id="MobiDB-lite"/>
    </source>
</evidence>
<proteinExistence type="predicted"/>
<evidence type="ECO:0000313" key="4">
    <source>
        <dbReference type="Proteomes" id="UP001258017"/>
    </source>
</evidence>
<feature type="transmembrane region" description="Helical" evidence="2">
    <location>
        <begin position="208"/>
        <end position="226"/>
    </location>
</feature>
<keyword evidence="2" id="KW-0472">Membrane</keyword>
<comment type="caution">
    <text evidence="3">The sequence shown here is derived from an EMBL/GenBank/DDBJ whole genome shotgun (WGS) entry which is preliminary data.</text>
</comment>
<dbReference type="Proteomes" id="UP001258017">
    <property type="component" value="Unassembled WGS sequence"/>
</dbReference>
<organism evidence="3 4">
    <name type="scientific">Odynerus spinipes</name>
    <dbReference type="NCBI Taxonomy" id="1348599"/>
    <lineage>
        <taxon>Eukaryota</taxon>
        <taxon>Metazoa</taxon>
        <taxon>Ecdysozoa</taxon>
        <taxon>Arthropoda</taxon>
        <taxon>Hexapoda</taxon>
        <taxon>Insecta</taxon>
        <taxon>Pterygota</taxon>
        <taxon>Neoptera</taxon>
        <taxon>Endopterygota</taxon>
        <taxon>Hymenoptera</taxon>
        <taxon>Apocrita</taxon>
        <taxon>Aculeata</taxon>
        <taxon>Vespoidea</taxon>
        <taxon>Vespidae</taxon>
        <taxon>Eumeninae</taxon>
        <taxon>Odynerus</taxon>
    </lineage>
</organism>
<keyword evidence="2" id="KW-1133">Transmembrane helix</keyword>
<dbReference type="AlphaFoldDB" id="A0AAD9RSG6"/>
<evidence type="ECO:0000256" key="2">
    <source>
        <dbReference type="SAM" id="Phobius"/>
    </source>
</evidence>
<feature type="compositionally biased region" description="Basic and acidic residues" evidence="1">
    <location>
        <begin position="346"/>
        <end position="362"/>
    </location>
</feature>
<accession>A0AAD9RSG6</accession>